<dbReference type="InterPro" id="IPR028098">
    <property type="entry name" value="Glyco_trans_4-like_N"/>
</dbReference>
<proteinExistence type="predicted"/>
<dbReference type="PANTHER" id="PTHR45947">
    <property type="entry name" value="SULFOQUINOVOSYL TRANSFERASE SQD2"/>
    <property type="match status" value="1"/>
</dbReference>
<feature type="domain" description="Glycosyltransferase subfamily 4-like N-terminal" evidence="2">
    <location>
        <begin position="12"/>
        <end position="169"/>
    </location>
</feature>
<evidence type="ECO:0000259" key="1">
    <source>
        <dbReference type="Pfam" id="PF00534"/>
    </source>
</evidence>
<keyword evidence="3" id="KW-0808">Transferase</keyword>
<reference evidence="3 4" key="1">
    <citation type="submission" date="2016-11" db="EMBL/GenBank/DDBJ databases">
        <authorList>
            <person name="Jaros S."/>
            <person name="Januszkiewicz K."/>
            <person name="Wedrychowicz H."/>
        </authorList>
    </citation>
    <scope>NUCLEOTIDE SEQUENCE [LARGE SCALE GENOMIC DNA]</scope>
    <source>
        <strain evidence="3 4">DSM 15212</strain>
    </source>
</reference>
<dbReference type="Pfam" id="PF00534">
    <property type="entry name" value="Glycos_transf_1"/>
    <property type="match status" value="1"/>
</dbReference>
<evidence type="ECO:0000259" key="2">
    <source>
        <dbReference type="Pfam" id="PF13439"/>
    </source>
</evidence>
<dbReference type="OrthoDB" id="3199616at2"/>
<dbReference type="AlphaFoldDB" id="A0A1M6U9U5"/>
<protein>
    <submittedName>
        <fullName evidence="3">Glycosyltransferase involved in cell wall bisynthesis</fullName>
    </submittedName>
</protein>
<organism evidence="3 4">
    <name type="scientific">Paramaledivibacter caminithermalis (strain DSM 15212 / CIP 107654 / DViRD3)</name>
    <name type="common">Clostridium caminithermale</name>
    <dbReference type="NCBI Taxonomy" id="1121301"/>
    <lineage>
        <taxon>Bacteria</taxon>
        <taxon>Bacillati</taxon>
        <taxon>Bacillota</taxon>
        <taxon>Clostridia</taxon>
        <taxon>Peptostreptococcales</taxon>
        <taxon>Caminicellaceae</taxon>
        <taxon>Paramaledivibacter</taxon>
    </lineage>
</organism>
<dbReference type="Gene3D" id="3.40.50.2000">
    <property type="entry name" value="Glycogen Phosphorylase B"/>
    <property type="match status" value="2"/>
</dbReference>
<keyword evidence="4" id="KW-1185">Reference proteome</keyword>
<dbReference type="CDD" id="cd03801">
    <property type="entry name" value="GT4_PimA-like"/>
    <property type="match status" value="1"/>
</dbReference>
<evidence type="ECO:0000313" key="4">
    <source>
        <dbReference type="Proteomes" id="UP000184465"/>
    </source>
</evidence>
<dbReference type="EMBL" id="FRAG01000145">
    <property type="protein sequence ID" value="SHK65943.1"/>
    <property type="molecule type" value="Genomic_DNA"/>
</dbReference>
<dbReference type="PANTHER" id="PTHR45947:SF3">
    <property type="entry name" value="SULFOQUINOVOSYL TRANSFERASE SQD2"/>
    <property type="match status" value="1"/>
</dbReference>
<dbReference type="Proteomes" id="UP000184465">
    <property type="component" value="Unassembled WGS sequence"/>
</dbReference>
<feature type="domain" description="Glycosyl transferase family 1" evidence="1">
    <location>
        <begin position="179"/>
        <end position="337"/>
    </location>
</feature>
<sequence length="361" mass="41026">MKVGFVLNGKTFGGTEQHIINLTKGLYELGIECCVVTEQRELIKKLYEADIHVETLHFDNIMKACIGLRRILNRNFDVIHAHRVDSFAFTYFALQDTKVPLLCTIHSLFSPELLCSRERLYNSKAYSIWTNDLLRKADKVIAISDSVKKTLLDSGINEKNVSVIYNGVKSQDYVCFRNKASQRFTIGFVGRLHYEKGPDILLKAAKILSVKYGDQYRIVFVGDGPMKQELINMAREYKIEEVCSFKGFIDKPLDEMKEFDTLVLPSREEGMGLSILEAMSLKIPVIASMVGGVVEVINNGITGLLIEKENPFQLAQSIELLAKTPDLVSDICEKSYKLCKRKFSIKNFAKKHIQMYQSLLE</sequence>
<dbReference type="STRING" id="1121301.SAMN02745912_03903"/>
<evidence type="ECO:0000313" key="3">
    <source>
        <dbReference type="EMBL" id="SHK65943.1"/>
    </source>
</evidence>
<dbReference type="RefSeq" id="WP_073153912.1">
    <property type="nucleotide sequence ID" value="NZ_FRAG01000145.1"/>
</dbReference>
<dbReference type="InterPro" id="IPR050194">
    <property type="entry name" value="Glycosyltransferase_grp1"/>
</dbReference>
<dbReference type="SUPFAM" id="SSF53756">
    <property type="entry name" value="UDP-Glycosyltransferase/glycogen phosphorylase"/>
    <property type="match status" value="1"/>
</dbReference>
<accession>A0A1M6U9U5</accession>
<dbReference type="InterPro" id="IPR001296">
    <property type="entry name" value="Glyco_trans_1"/>
</dbReference>
<dbReference type="Pfam" id="PF13439">
    <property type="entry name" value="Glyco_transf_4"/>
    <property type="match status" value="1"/>
</dbReference>
<name>A0A1M6U9U5_PARC5</name>
<dbReference type="GO" id="GO:0016757">
    <property type="term" value="F:glycosyltransferase activity"/>
    <property type="evidence" value="ECO:0007669"/>
    <property type="project" value="InterPro"/>
</dbReference>
<gene>
    <name evidence="3" type="ORF">SAMN02745912_03903</name>
</gene>